<dbReference type="EnsemblBacteria" id="CAD78394">
    <property type="protein sequence ID" value="CAD78394"/>
    <property type="gene ID" value="RB5284"/>
</dbReference>
<reference evidence="1 2" key="1">
    <citation type="journal article" date="2003" name="Proc. Natl. Acad. Sci. U.S.A.">
        <title>Complete genome sequence of the marine planctomycete Pirellula sp. strain 1.</title>
        <authorList>
            <person name="Gloeckner F.O."/>
            <person name="Kube M."/>
            <person name="Bauer M."/>
            <person name="Teeling H."/>
            <person name="Lombardot T."/>
            <person name="Ludwig W."/>
            <person name="Gade D."/>
            <person name="Beck A."/>
            <person name="Borzym K."/>
            <person name="Heitmann K."/>
            <person name="Rabus R."/>
            <person name="Schlesner H."/>
            <person name="Amann R."/>
            <person name="Reinhardt R."/>
        </authorList>
    </citation>
    <scope>NUCLEOTIDE SEQUENCE [LARGE SCALE GENOMIC DNA]</scope>
    <source>
        <strain evidence="2">DSM 10527 / NCIMB 13988 / SH1</strain>
    </source>
</reference>
<accession>Q7UGD5</accession>
<dbReference type="InParanoid" id="Q7UGD5"/>
<organism evidence="1 2">
    <name type="scientific">Rhodopirellula baltica (strain DSM 10527 / NCIMB 13988 / SH1)</name>
    <dbReference type="NCBI Taxonomy" id="243090"/>
    <lineage>
        <taxon>Bacteria</taxon>
        <taxon>Pseudomonadati</taxon>
        <taxon>Planctomycetota</taxon>
        <taxon>Planctomycetia</taxon>
        <taxon>Pirellulales</taxon>
        <taxon>Pirellulaceae</taxon>
        <taxon>Rhodopirellula</taxon>
    </lineage>
</organism>
<dbReference type="EMBL" id="BX294141">
    <property type="protein sequence ID" value="CAD78394.1"/>
    <property type="molecule type" value="Genomic_DNA"/>
</dbReference>
<keyword evidence="2" id="KW-1185">Reference proteome</keyword>
<dbReference type="Proteomes" id="UP000001025">
    <property type="component" value="Chromosome"/>
</dbReference>
<proteinExistence type="predicted"/>
<dbReference type="STRING" id="243090.RB5284"/>
<evidence type="ECO:0000313" key="2">
    <source>
        <dbReference type="Proteomes" id="UP000001025"/>
    </source>
</evidence>
<protein>
    <submittedName>
        <fullName evidence="1">Uncharacterized protein</fullName>
    </submittedName>
</protein>
<gene>
    <name evidence="1" type="ordered locus">RB5284</name>
</gene>
<name>Q7UGD5_RHOBA</name>
<dbReference type="HOGENOM" id="CLU_3103144_0_0_0"/>
<dbReference type="AlphaFoldDB" id="Q7UGD5"/>
<dbReference type="KEGG" id="rba:RB5284"/>
<evidence type="ECO:0000313" key="1">
    <source>
        <dbReference type="EMBL" id="CAD78394.1"/>
    </source>
</evidence>
<sequence length="51" mass="5705">MLSLGIRLNQQADRLPACVPRNHRLEIYATCFPLSPCPLRSTPLPSSKMNP</sequence>